<protein>
    <submittedName>
        <fullName evidence="2">Uncharacterized protein</fullName>
    </submittedName>
</protein>
<feature type="region of interest" description="Disordered" evidence="1">
    <location>
        <begin position="15"/>
        <end position="161"/>
    </location>
</feature>
<evidence type="ECO:0000313" key="2">
    <source>
        <dbReference type="EMBL" id="CUG93863.1"/>
    </source>
</evidence>
<organism evidence="2 3">
    <name type="scientific">Bodo saltans</name>
    <name type="common">Flagellated protozoan</name>
    <dbReference type="NCBI Taxonomy" id="75058"/>
    <lineage>
        <taxon>Eukaryota</taxon>
        <taxon>Discoba</taxon>
        <taxon>Euglenozoa</taxon>
        <taxon>Kinetoplastea</taxon>
        <taxon>Metakinetoplastina</taxon>
        <taxon>Eubodonida</taxon>
        <taxon>Bodonidae</taxon>
        <taxon>Bodo</taxon>
    </lineage>
</organism>
<sequence>MRVWTRCCLCEAEGPSADQRREEAGRQQKERNDAQAAVVGARQRDLSQQRAERQQQRDNQRSENLKRLEEQKRLENENKLQKIEEREKKVQAQLQSAQADAEARKARSEERLQHSAIIREEQREKQKQKLEKTEQKLKDAKERRDHNDGGSDPAASFTNSKPTFSEALLPLSSAEEEAVSQRIAKSVTSWNRQAKTFLDNYQKESALSAKDTNKSRLRPLVGRLNPASLVACRGALNDIIALSDLADLDHEFVRHSNVFDVLLKVFMEARKGHDFQILKLTSDAIRRQGRPHAY</sequence>
<feature type="compositionally biased region" description="Basic and acidic residues" evidence="1">
    <location>
        <begin position="42"/>
        <end position="90"/>
    </location>
</feature>
<proteinExistence type="predicted"/>
<dbReference type="OrthoDB" id="71500at2759"/>
<dbReference type="Proteomes" id="UP000051952">
    <property type="component" value="Unassembled WGS sequence"/>
</dbReference>
<dbReference type="AlphaFoldDB" id="A0A0S4JUF1"/>
<evidence type="ECO:0000256" key="1">
    <source>
        <dbReference type="SAM" id="MobiDB-lite"/>
    </source>
</evidence>
<feature type="compositionally biased region" description="Basic and acidic residues" evidence="1">
    <location>
        <begin position="101"/>
        <end position="149"/>
    </location>
</feature>
<feature type="compositionally biased region" description="Basic and acidic residues" evidence="1">
    <location>
        <begin position="18"/>
        <end position="33"/>
    </location>
</feature>
<dbReference type="VEuPathDB" id="TriTrypDB:BSAL_45370"/>
<gene>
    <name evidence="2" type="ORF">BSAL_45370</name>
</gene>
<name>A0A0S4JUF1_BODSA</name>
<reference evidence="3" key="1">
    <citation type="submission" date="2015-09" db="EMBL/GenBank/DDBJ databases">
        <authorList>
            <consortium name="Pathogen Informatics"/>
        </authorList>
    </citation>
    <scope>NUCLEOTIDE SEQUENCE [LARGE SCALE GENOMIC DNA]</scope>
    <source>
        <strain evidence="3">Lake Konstanz</strain>
    </source>
</reference>
<accession>A0A0S4JUF1</accession>
<dbReference type="EMBL" id="CYKH01002202">
    <property type="protein sequence ID" value="CUG93863.1"/>
    <property type="molecule type" value="Genomic_DNA"/>
</dbReference>
<keyword evidence="3" id="KW-1185">Reference proteome</keyword>
<evidence type="ECO:0000313" key="3">
    <source>
        <dbReference type="Proteomes" id="UP000051952"/>
    </source>
</evidence>